<evidence type="ECO:0000313" key="6">
    <source>
        <dbReference type="Proteomes" id="UP000538507"/>
    </source>
</evidence>
<dbReference type="EMBL" id="JACIGO010000009">
    <property type="protein sequence ID" value="MBB4293316.1"/>
    <property type="molecule type" value="Genomic_DNA"/>
</dbReference>
<dbReference type="Pfam" id="PF17938">
    <property type="entry name" value="TetR_C_29"/>
    <property type="match status" value="1"/>
</dbReference>
<accession>A0AAE2MPX0</accession>
<dbReference type="PANTHER" id="PTHR30328:SF54">
    <property type="entry name" value="HTH-TYPE TRANSCRIPTIONAL REPRESSOR SCO4008"/>
    <property type="match status" value="1"/>
</dbReference>
<feature type="DNA-binding region" description="H-T-H motif" evidence="2">
    <location>
        <begin position="85"/>
        <end position="104"/>
    </location>
</feature>
<dbReference type="PRINTS" id="PR00455">
    <property type="entry name" value="HTHTETR"/>
</dbReference>
<feature type="region of interest" description="Disordered" evidence="3">
    <location>
        <begin position="29"/>
        <end position="65"/>
    </location>
</feature>
<protein>
    <submittedName>
        <fullName evidence="5">AcrR family transcriptional regulator</fullName>
    </submittedName>
</protein>
<evidence type="ECO:0000256" key="2">
    <source>
        <dbReference type="PROSITE-ProRule" id="PRU00335"/>
    </source>
</evidence>
<name>A0AAE2MPX0_RHILE</name>
<dbReference type="PANTHER" id="PTHR30328">
    <property type="entry name" value="TRANSCRIPTIONAL REPRESSOR"/>
    <property type="match status" value="1"/>
</dbReference>
<proteinExistence type="predicted"/>
<feature type="compositionally biased region" description="Basic and acidic residues" evidence="3">
    <location>
        <begin position="29"/>
        <end position="44"/>
    </location>
</feature>
<dbReference type="InterPro" id="IPR009057">
    <property type="entry name" value="Homeodomain-like_sf"/>
</dbReference>
<dbReference type="GO" id="GO:0003677">
    <property type="term" value="F:DNA binding"/>
    <property type="evidence" value="ECO:0007669"/>
    <property type="project" value="UniProtKB-UniRule"/>
</dbReference>
<keyword evidence="1 2" id="KW-0238">DNA-binding</keyword>
<dbReference type="SUPFAM" id="SSF46689">
    <property type="entry name" value="Homeodomain-like"/>
    <property type="match status" value="1"/>
</dbReference>
<dbReference type="InterPro" id="IPR050109">
    <property type="entry name" value="HTH-type_TetR-like_transc_reg"/>
</dbReference>
<dbReference type="InterPro" id="IPR036271">
    <property type="entry name" value="Tet_transcr_reg_TetR-rel_C_sf"/>
</dbReference>
<reference evidence="5 6" key="1">
    <citation type="submission" date="2020-08" db="EMBL/GenBank/DDBJ databases">
        <title>Genomic Encyclopedia of Type Strains, Phase IV (KMG-V): Genome sequencing to study the core and pangenomes of soil and plant-associated prokaryotes.</title>
        <authorList>
            <person name="Whitman W."/>
        </authorList>
    </citation>
    <scope>NUCLEOTIDE SEQUENCE [LARGE SCALE GENOMIC DNA]</scope>
    <source>
        <strain evidence="5 6">SEMIA 415</strain>
    </source>
</reference>
<sequence>MLSLFTLEQGRASEFGFYNFALKAYERNKRDGGGEMNDSGEHGEKKKSRRPSQERTAQRDPERTRAAILEAATREFAENGMGGARVDAIAERAGTNKRMLYHYFGDKEQLYLRVLEEAYVGIRTAERALHIGDRSPEEGIGELALFTWRYFLQHPEFLSLLGTENLHRARWLRQSVRLKELHSHLIGELTDVLEQGKKQGVFIETADPLHVYLTIASLGYFYLSNQYTLSTIFGRDLIEPTHLNAWEKHIVHVTLTSIKR</sequence>
<evidence type="ECO:0000256" key="1">
    <source>
        <dbReference type="ARBA" id="ARBA00023125"/>
    </source>
</evidence>
<dbReference type="InterPro" id="IPR041474">
    <property type="entry name" value="NicS_C"/>
</dbReference>
<organism evidence="5 6">
    <name type="scientific">Rhizobium leguminosarum</name>
    <dbReference type="NCBI Taxonomy" id="384"/>
    <lineage>
        <taxon>Bacteria</taxon>
        <taxon>Pseudomonadati</taxon>
        <taxon>Pseudomonadota</taxon>
        <taxon>Alphaproteobacteria</taxon>
        <taxon>Hyphomicrobiales</taxon>
        <taxon>Rhizobiaceae</taxon>
        <taxon>Rhizobium/Agrobacterium group</taxon>
        <taxon>Rhizobium</taxon>
    </lineage>
</organism>
<evidence type="ECO:0000313" key="5">
    <source>
        <dbReference type="EMBL" id="MBB4293316.1"/>
    </source>
</evidence>
<dbReference type="Proteomes" id="UP000538507">
    <property type="component" value="Unassembled WGS sequence"/>
</dbReference>
<dbReference type="PROSITE" id="PS50977">
    <property type="entry name" value="HTH_TETR_2"/>
    <property type="match status" value="1"/>
</dbReference>
<feature type="domain" description="HTH tetR-type" evidence="4">
    <location>
        <begin position="62"/>
        <end position="122"/>
    </location>
</feature>
<dbReference type="SUPFAM" id="SSF48498">
    <property type="entry name" value="Tetracyclin repressor-like, C-terminal domain"/>
    <property type="match status" value="1"/>
</dbReference>
<gene>
    <name evidence="5" type="ORF">GGE16_005403</name>
</gene>
<feature type="compositionally biased region" description="Basic and acidic residues" evidence="3">
    <location>
        <begin position="51"/>
        <end position="65"/>
    </location>
</feature>
<dbReference type="AlphaFoldDB" id="A0AAE2MPX0"/>
<dbReference type="Gene3D" id="1.10.357.10">
    <property type="entry name" value="Tetracycline Repressor, domain 2"/>
    <property type="match status" value="1"/>
</dbReference>
<evidence type="ECO:0000259" key="4">
    <source>
        <dbReference type="PROSITE" id="PS50977"/>
    </source>
</evidence>
<evidence type="ECO:0000256" key="3">
    <source>
        <dbReference type="SAM" id="MobiDB-lite"/>
    </source>
</evidence>
<comment type="caution">
    <text evidence="5">The sequence shown here is derived from an EMBL/GenBank/DDBJ whole genome shotgun (WGS) entry which is preliminary data.</text>
</comment>
<dbReference type="InterPro" id="IPR001647">
    <property type="entry name" value="HTH_TetR"/>
</dbReference>
<dbReference type="Pfam" id="PF00440">
    <property type="entry name" value="TetR_N"/>
    <property type="match status" value="1"/>
</dbReference>